<feature type="domain" description="DUF403" evidence="1">
    <location>
        <begin position="522"/>
        <end position="802"/>
    </location>
</feature>
<dbReference type="PANTHER" id="PTHR34595">
    <property type="entry name" value="BLR5612 PROTEIN"/>
    <property type="match status" value="1"/>
</dbReference>
<protein>
    <submittedName>
        <fullName evidence="3">Uncharacterized protein</fullName>
    </submittedName>
</protein>
<organism evidence="3 4">
    <name type="scientific">Devosia chinhatensis</name>
    <dbReference type="NCBI Taxonomy" id="429727"/>
    <lineage>
        <taxon>Bacteria</taxon>
        <taxon>Pseudomonadati</taxon>
        <taxon>Pseudomonadota</taxon>
        <taxon>Alphaproteobacteria</taxon>
        <taxon>Hyphomicrobiales</taxon>
        <taxon>Devosiaceae</taxon>
        <taxon>Devosia</taxon>
    </lineage>
</organism>
<comment type="caution">
    <text evidence="3">The sequence shown here is derived from an EMBL/GenBank/DDBJ whole genome shotgun (WGS) entry which is preliminary data.</text>
</comment>
<dbReference type="STRING" id="429727.VE26_10985"/>
<feature type="domain" description="Circularly permuted ATP-grasp type 2" evidence="2">
    <location>
        <begin position="95"/>
        <end position="473"/>
    </location>
</feature>
<dbReference type="Proteomes" id="UP000033649">
    <property type="component" value="Unassembled WGS sequence"/>
</dbReference>
<dbReference type="InterPro" id="IPR025841">
    <property type="entry name" value="CP_ATPgrasp_2"/>
</dbReference>
<accession>A0A0F5FEM6</accession>
<dbReference type="PATRIC" id="fig|429727.3.peg.2264"/>
<sequence length="803" mass="88432">MTSRNQETRGKPPAGPSIIADYRLMPGVPDEMIDPSGAIRPGWDKLMSAFDALGPTELAARFERADQYLRDAGVFYRKYDGAEGKERAWPLAHIPLLIDETDWTAISSGLTQRADLLERIVADIYGDNRLVQEGLLPPELVAQNGEFLRPMVGIRPVNGHFLHFCAFELGRGPDGAWWVLGDRTQAPSGAGFALENRVATTRALSDIYGDMNINRLAGFFRDFRNTLFAQARRDGGRVGILTPGQLNETYFEHAYIARYLGLMLLEGEDLVVSDGQVMVRTVAGLKPVSVLWRRMDASFVDPLELRYDSHIGTPGMVEALRSGSIAMINALGTGILETRSLAAFMPRVSKHLLGSELQLPEIATWWCGQPAERDYVLDNFDRLMIGPAFSTALPFDDLRGTALGAGMTPDQKAQLKDRIARNGKDYVGQEPVQLSTAPVYVDGRLEPRPITLRVYAARTETGWTIMPGGFARVGSTNDTSAIAMQRGGQAADVWVLSSRPVEVVSLLPREDEKLVRNSPGSLPSRAADNLIWLGRYAERCEATVRILRAYNARLAELSKPDLPILTHCAKFLESIDVDATEAMPHGLLASIDSAVHSAGQIRDRFSPDGWLALNDLQKSARRFAERVSPGDDATRAMTVILRKLAGFSGLVHENMYRFAGWRFLELGRRLERAVQMARVTGWLSGPDAPDGSLEILLEIGDSVMSHRRRYSVSAGPQSAIDLLILDPLNPRSVLFQLTELRAQVETLPGGIEDGQLSPVARAALQLHTDLVIAEPRDMTPERLERLADDIAMLASLIAAAYFT</sequence>
<evidence type="ECO:0000313" key="3">
    <source>
        <dbReference type="EMBL" id="KKB07311.1"/>
    </source>
</evidence>
<dbReference type="RefSeq" id="WP_046105340.1">
    <property type="nucleotide sequence ID" value="NZ_JZEY01000061.1"/>
</dbReference>
<name>A0A0F5FEM6_9HYPH</name>
<dbReference type="Pfam" id="PF14403">
    <property type="entry name" value="CP_ATPgrasp_2"/>
    <property type="match status" value="1"/>
</dbReference>
<keyword evidence="4" id="KW-1185">Reference proteome</keyword>
<reference evidence="3 4" key="1">
    <citation type="submission" date="2015-03" db="EMBL/GenBank/DDBJ databases">
        <authorList>
            <person name="Hassan Y."/>
            <person name="Lepp D."/>
            <person name="Li X.-Z."/>
            <person name="Zhou T."/>
        </authorList>
    </citation>
    <scope>NUCLEOTIDE SEQUENCE [LARGE SCALE GENOMIC DNA]</scope>
    <source>
        <strain evidence="3 4">IPL18</strain>
    </source>
</reference>
<evidence type="ECO:0000259" key="2">
    <source>
        <dbReference type="Pfam" id="PF14403"/>
    </source>
</evidence>
<dbReference type="Gene3D" id="3.40.50.11290">
    <property type="match status" value="1"/>
</dbReference>
<dbReference type="OrthoDB" id="9804079at2"/>
<dbReference type="Gene3D" id="3.30.1490.270">
    <property type="match status" value="1"/>
</dbReference>
<dbReference type="InterPro" id="IPR051680">
    <property type="entry name" value="ATP-dep_Glu-Cys_Ligase-2"/>
</dbReference>
<evidence type="ECO:0000259" key="1">
    <source>
        <dbReference type="Pfam" id="PF04168"/>
    </source>
</evidence>
<proteinExistence type="predicted"/>
<dbReference type="Pfam" id="PF04168">
    <property type="entry name" value="Alpha-E"/>
    <property type="match status" value="1"/>
</dbReference>
<dbReference type="EMBL" id="JZEY01000061">
    <property type="protein sequence ID" value="KKB07311.1"/>
    <property type="molecule type" value="Genomic_DNA"/>
</dbReference>
<dbReference type="InterPro" id="IPR007296">
    <property type="entry name" value="DUF403"/>
</dbReference>
<evidence type="ECO:0000313" key="4">
    <source>
        <dbReference type="Proteomes" id="UP000033649"/>
    </source>
</evidence>
<dbReference type="PANTHER" id="PTHR34595:SF2">
    <property type="entry name" value="BLR2978 PROTEIN"/>
    <property type="match status" value="1"/>
</dbReference>
<gene>
    <name evidence="3" type="ORF">VE26_10985</name>
</gene>
<dbReference type="SUPFAM" id="SSF56059">
    <property type="entry name" value="Glutathione synthetase ATP-binding domain-like"/>
    <property type="match status" value="1"/>
</dbReference>
<dbReference type="AlphaFoldDB" id="A0A0F5FEM6"/>